<dbReference type="Proteomes" id="UP000663829">
    <property type="component" value="Unassembled WGS sequence"/>
</dbReference>
<dbReference type="EMBL" id="CAJNOK010009232">
    <property type="protein sequence ID" value="CAF1084372.1"/>
    <property type="molecule type" value="Genomic_DNA"/>
</dbReference>
<sequence>MILFPRVKLPYRNLPANITVTSDEQQSSVRFHCSSSVSLGRVIQIACQLWKLNKRFYRLTLADDSNVDDDYALDDIDESIDDLQLKLISMANVKCTISNRIELSRFRQRIQH</sequence>
<protein>
    <submittedName>
        <fullName evidence="2">Uncharacterized protein</fullName>
    </submittedName>
</protein>
<evidence type="ECO:0000313" key="4">
    <source>
        <dbReference type="EMBL" id="CAF4136133.1"/>
    </source>
</evidence>
<proteinExistence type="predicted"/>
<dbReference type="Proteomes" id="UP000682733">
    <property type="component" value="Unassembled WGS sequence"/>
</dbReference>
<accession>A0A815E3T6</accession>
<dbReference type="Proteomes" id="UP000681722">
    <property type="component" value="Unassembled WGS sequence"/>
</dbReference>
<evidence type="ECO:0000313" key="5">
    <source>
        <dbReference type="Proteomes" id="UP000663829"/>
    </source>
</evidence>
<name>A0A815E3T6_9BILA</name>
<dbReference type="AlphaFoldDB" id="A0A815E3T6"/>
<organism evidence="2 5">
    <name type="scientific">Didymodactylos carnosus</name>
    <dbReference type="NCBI Taxonomy" id="1234261"/>
    <lineage>
        <taxon>Eukaryota</taxon>
        <taxon>Metazoa</taxon>
        <taxon>Spiralia</taxon>
        <taxon>Gnathifera</taxon>
        <taxon>Rotifera</taxon>
        <taxon>Eurotatoria</taxon>
        <taxon>Bdelloidea</taxon>
        <taxon>Philodinida</taxon>
        <taxon>Philodinidae</taxon>
        <taxon>Didymodactylos</taxon>
    </lineage>
</organism>
<dbReference type="Proteomes" id="UP000677228">
    <property type="component" value="Unassembled WGS sequence"/>
</dbReference>
<evidence type="ECO:0000313" key="1">
    <source>
        <dbReference type="EMBL" id="CAF1084372.1"/>
    </source>
</evidence>
<keyword evidence="5" id="KW-1185">Reference proteome</keyword>
<dbReference type="EMBL" id="CAJNOQ010012652">
    <property type="protein sequence ID" value="CAF1304900.1"/>
    <property type="molecule type" value="Genomic_DNA"/>
</dbReference>
<evidence type="ECO:0000313" key="3">
    <source>
        <dbReference type="EMBL" id="CAF3846950.1"/>
    </source>
</evidence>
<dbReference type="EMBL" id="CAJOBA010009249">
    <property type="protein sequence ID" value="CAF3846950.1"/>
    <property type="molecule type" value="Genomic_DNA"/>
</dbReference>
<dbReference type="EMBL" id="CAJOBC010039348">
    <property type="protein sequence ID" value="CAF4136133.1"/>
    <property type="molecule type" value="Genomic_DNA"/>
</dbReference>
<evidence type="ECO:0000313" key="2">
    <source>
        <dbReference type="EMBL" id="CAF1304900.1"/>
    </source>
</evidence>
<reference evidence="2" key="1">
    <citation type="submission" date="2021-02" db="EMBL/GenBank/DDBJ databases">
        <authorList>
            <person name="Nowell W R."/>
        </authorList>
    </citation>
    <scope>NUCLEOTIDE SEQUENCE</scope>
</reference>
<comment type="caution">
    <text evidence="2">The sequence shown here is derived from an EMBL/GenBank/DDBJ whole genome shotgun (WGS) entry which is preliminary data.</text>
</comment>
<gene>
    <name evidence="2" type="ORF">GPM918_LOCUS28705</name>
    <name evidence="1" type="ORF">OVA965_LOCUS18522</name>
    <name evidence="4" type="ORF">SRO942_LOCUS29227</name>
    <name evidence="3" type="ORF">TMI583_LOCUS18534</name>
</gene>